<dbReference type="SUPFAM" id="SSF57756">
    <property type="entry name" value="Retrovirus zinc finger-like domains"/>
    <property type="match status" value="1"/>
</dbReference>
<dbReference type="PROSITE" id="PS00893">
    <property type="entry name" value="NUDIX_BOX"/>
    <property type="match status" value="1"/>
</dbReference>
<dbReference type="PROSITE" id="PS51462">
    <property type="entry name" value="NUDIX"/>
    <property type="match status" value="1"/>
</dbReference>
<dbReference type="InterPro" id="IPR000086">
    <property type="entry name" value="NUDIX_hydrolase_dom"/>
</dbReference>
<evidence type="ECO:0000259" key="2">
    <source>
        <dbReference type="PROSITE" id="PS50158"/>
    </source>
</evidence>
<dbReference type="Pfam" id="PF00293">
    <property type="entry name" value="NUDIX"/>
    <property type="match status" value="1"/>
</dbReference>
<sequence length="296" mass="34810">MKKNPFCSNCGETGHYLKNCLSPVTSYGVILIKLPEGFSQAEELLNNENSISGYEKVIKDIKFLMIQRRDSLGFIELMRGKYKITDIEYIKYHIATITSSEHKKLLTNDFDSLWSELWGTPKEQSLNYKNDKESSKIKFNLLKEGVQDLSCNKIVTLQSMIDEIKEPWLSPEWGFPKGRRDPREYELQCAFRELFEETGIVENDVLFVRNLEPITETFFGSNHIHYCHKYYIMFYNSQKEVKYDSTNKFMAQEIGDVNWFTLEECLKKIRPENIEKKEVLLRASSMLRGYCPLRYT</sequence>
<evidence type="ECO:0000259" key="3">
    <source>
        <dbReference type="PROSITE" id="PS51462"/>
    </source>
</evidence>
<name>A0A6C0IE53_9ZZZZ</name>
<dbReference type="AlphaFoldDB" id="A0A6C0IE53"/>
<dbReference type="InterPro" id="IPR020084">
    <property type="entry name" value="NUDIX_hydrolase_CS"/>
</dbReference>
<feature type="domain" description="CCHC-type" evidence="2">
    <location>
        <begin position="7"/>
        <end position="20"/>
    </location>
</feature>
<proteinExistence type="predicted"/>
<dbReference type="SUPFAM" id="SSF55811">
    <property type="entry name" value="Nudix"/>
    <property type="match status" value="1"/>
</dbReference>
<accession>A0A6C0IE53</accession>
<dbReference type="GO" id="GO:0016787">
    <property type="term" value="F:hydrolase activity"/>
    <property type="evidence" value="ECO:0007669"/>
    <property type="project" value="UniProtKB-KW"/>
</dbReference>
<evidence type="ECO:0000256" key="1">
    <source>
        <dbReference type="ARBA" id="ARBA00022801"/>
    </source>
</evidence>
<dbReference type="GO" id="GO:0003676">
    <property type="term" value="F:nucleic acid binding"/>
    <property type="evidence" value="ECO:0007669"/>
    <property type="project" value="InterPro"/>
</dbReference>
<dbReference type="InterPro" id="IPR001878">
    <property type="entry name" value="Znf_CCHC"/>
</dbReference>
<dbReference type="InterPro" id="IPR036875">
    <property type="entry name" value="Znf_CCHC_sf"/>
</dbReference>
<keyword evidence="1" id="KW-0378">Hydrolase</keyword>
<evidence type="ECO:0008006" key="5">
    <source>
        <dbReference type="Google" id="ProtNLM"/>
    </source>
</evidence>
<protein>
    <recommendedName>
        <fullName evidence="5">Nudix hydrolase domain-containing protein</fullName>
    </recommendedName>
</protein>
<dbReference type="Gene3D" id="3.90.79.10">
    <property type="entry name" value="Nucleoside Triphosphate Pyrophosphohydrolase"/>
    <property type="match status" value="1"/>
</dbReference>
<dbReference type="GO" id="GO:0008270">
    <property type="term" value="F:zinc ion binding"/>
    <property type="evidence" value="ECO:0007669"/>
    <property type="project" value="InterPro"/>
</dbReference>
<dbReference type="PANTHER" id="PTHR23114">
    <property type="entry name" value="M7GPPPN-MRNA HYDROLASE"/>
    <property type="match status" value="1"/>
</dbReference>
<dbReference type="PROSITE" id="PS50158">
    <property type="entry name" value="ZF_CCHC"/>
    <property type="match status" value="1"/>
</dbReference>
<reference evidence="4" key="1">
    <citation type="journal article" date="2020" name="Nature">
        <title>Giant virus diversity and host interactions through global metagenomics.</title>
        <authorList>
            <person name="Schulz F."/>
            <person name="Roux S."/>
            <person name="Paez-Espino D."/>
            <person name="Jungbluth S."/>
            <person name="Walsh D.A."/>
            <person name="Denef V.J."/>
            <person name="McMahon K.D."/>
            <person name="Konstantinidis K.T."/>
            <person name="Eloe-Fadrosh E.A."/>
            <person name="Kyrpides N.C."/>
            <person name="Woyke T."/>
        </authorList>
    </citation>
    <scope>NUCLEOTIDE SEQUENCE</scope>
    <source>
        <strain evidence="4">GVMAG-M-3300023184-77</strain>
    </source>
</reference>
<feature type="domain" description="Nudix hydrolase" evidence="3">
    <location>
        <begin position="44"/>
        <end position="282"/>
    </location>
</feature>
<organism evidence="4">
    <name type="scientific">viral metagenome</name>
    <dbReference type="NCBI Taxonomy" id="1070528"/>
    <lineage>
        <taxon>unclassified sequences</taxon>
        <taxon>metagenomes</taxon>
        <taxon>organismal metagenomes</taxon>
    </lineage>
</organism>
<evidence type="ECO:0000313" key="4">
    <source>
        <dbReference type="EMBL" id="QHT91398.1"/>
    </source>
</evidence>
<dbReference type="EMBL" id="MN740165">
    <property type="protein sequence ID" value="QHT91398.1"/>
    <property type="molecule type" value="Genomic_DNA"/>
</dbReference>
<dbReference type="InterPro" id="IPR015797">
    <property type="entry name" value="NUDIX_hydrolase-like_dom_sf"/>
</dbReference>
<dbReference type="PANTHER" id="PTHR23114:SF17">
    <property type="entry name" value="M7GPPPN-MRNA HYDROLASE"/>
    <property type="match status" value="1"/>
</dbReference>
<dbReference type="GO" id="GO:0005737">
    <property type="term" value="C:cytoplasm"/>
    <property type="evidence" value="ECO:0007669"/>
    <property type="project" value="TreeGrafter"/>
</dbReference>